<feature type="disulfide bond" evidence="3">
    <location>
        <begin position="450"/>
        <end position="467"/>
    </location>
</feature>
<dbReference type="PANTHER" id="PTHR14949:SF54">
    <property type="entry name" value="VWFD DOMAIN-CONTAINING PROTEIN"/>
    <property type="match status" value="1"/>
</dbReference>
<dbReference type="SMART" id="SM00181">
    <property type="entry name" value="EGF"/>
    <property type="match status" value="2"/>
</dbReference>
<feature type="domain" description="Apple" evidence="5">
    <location>
        <begin position="359"/>
        <end position="443"/>
    </location>
</feature>
<evidence type="ECO:0000313" key="6">
    <source>
        <dbReference type="EMBL" id="CAH3111508.1"/>
    </source>
</evidence>
<dbReference type="SMART" id="SM00179">
    <property type="entry name" value="EGF_CA"/>
    <property type="match status" value="2"/>
</dbReference>
<dbReference type="SUPFAM" id="SSF57196">
    <property type="entry name" value="EGF/Laminin"/>
    <property type="match status" value="2"/>
</dbReference>
<gene>
    <name evidence="6" type="ORF">PLOB_00020527</name>
</gene>
<keyword evidence="7" id="KW-1185">Reference proteome</keyword>
<keyword evidence="3" id="KW-0245">EGF-like domain</keyword>
<dbReference type="InterPro" id="IPR000742">
    <property type="entry name" value="EGF"/>
</dbReference>
<dbReference type="Gene3D" id="2.10.25.10">
    <property type="entry name" value="Laminin"/>
    <property type="match status" value="2"/>
</dbReference>
<dbReference type="PROSITE" id="PS00022">
    <property type="entry name" value="EGF_1"/>
    <property type="match status" value="2"/>
</dbReference>
<feature type="domain" description="EGF-like" evidence="4">
    <location>
        <begin position="87"/>
        <end position="125"/>
    </location>
</feature>
<dbReference type="InterPro" id="IPR001881">
    <property type="entry name" value="EGF-like_Ca-bd_dom"/>
</dbReference>
<feature type="disulfide bond" evidence="3">
    <location>
        <begin position="115"/>
        <end position="124"/>
    </location>
</feature>
<dbReference type="InterPro" id="IPR003609">
    <property type="entry name" value="Pan_app"/>
</dbReference>
<evidence type="ECO:0000256" key="1">
    <source>
        <dbReference type="ARBA" id="ARBA00022729"/>
    </source>
</evidence>
<accession>A0ABN8NJ19</accession>
<evidence type="ECO:0000313" key="7">
    <source>
        <dbReference type="Proteomes" id="UP001159405"/>
    </source>
</evidence>
<evidence type="ECO:0000256" key="2">
    <source>
        <dbReference type="ARBA" id="ARBA00023157"/>
    </source>
</evidence>
<dbReference type="PROSITE" id="PS50026">
    <property type="entry name" value="EGF_3"/>
    <property type="match status" value="2"/>
</dbReference>
<keyword evidence="2 3" id="KW-1015">Disulfide bond</keyword>
<feature type="domain" description="EGF-like" evidence="4">
    <location>
        <begin position="441"/>
        <end position="479"/>
    </location>
</feature>
<evidence type="ECO:0000256" key="3">
    <source>
        <dbReference type="PROSITE-ProRule" id="PRU00076"/>
    </source>
</evidence>
<sequence>MYHHSLRQDVFIKDEYHYLNVPKVGTFTVYDSLDCTFECLGNPSCLSFNLAAYKGADGKLRCELLSSEKYSNPEEYKRNESFHHFSIKTPCMSSPCQNGGTCVANYKYHSFDCRCKEGFYGEFCEEANLFFLNQLRYIPFFSLRQLGAGKIKMRFHFVQVERDSVLVTLILDSKLVSVLCHFGNFGCGDGGWTPVMKMDGNKQTFHYNSTLWSNKETFNLDGGKTGFDAQETKLPSYWNTSFSKICLGMKIGQQIKFIFIVINKQTNSLYSLIADGQYRNTSLGRDTWKSLIGSNASLQYNCSNEGFNAVGGNSRDYSKARIGIIGNNEKDCNSCNSRIGFGTGGWPDKTNSCGNEATCLRQDVFIKEEYHYLNVPKVGTFTVYDSLDCTFECLGNPSCLSFNLAAYKGADGKLRCELLSSEKYTSPEEYKRNESFHHFSIKTPCMSSPCQNGGTCVANYKYHSFDCRCKKGFYGEVCEKVAKSSCQDVYNQLKEKLNVAQLVTVLLDYKLVSVLCHFGNFGCGDGGWTPVMKMDGNNVRHLCTFCLSVATRVKKNVPLSAQTFHYDAAFWRNKKTFNLNGGKTGFDSKETKLPSYWNTSFSKICLGMKLGQQIRFIVINRQANSLYSLIADGQYRGTSLGRDTWKSLIGSEASLQLNCNKEGFNAVREMSASSKARIGIIGNDQDDCHSCNSRIGFGTGGYPDNSNSCGNEAKHSPDNGEKHIKAMGYILVQ</sequence>
<evidence type="ECO:0000259" key="5">
    <source>
        <dbReference type="PROSITE" id="PS50948"/>
    </source>
</evidence>
<dbReference type="Proteomes" id="UP001159405">
    <property type="component" value="Unassembled WGS sequence"/>
</dbReference>
<dbReference type="InterPro" id="IPR050969">
    <property type="entry name" value="Dev_Signal_Modulators"/>
</dbReference>
<name>A0ABN8NJ19_9CNID</name>
<reference evidence="6 7" key="1">
    <citation type="submission" date="2022-05" db="EMBL/GenBank/DDBJ databases">
        <authorList>
            <consortium name="Genoscope - CEA"/>
            <person name="William W."/>
        </authorList>
    </citation>
    <scope>NUCLEOTIDE SEQUENCE [LARGE SCALE GENOMIC DNA]</scope>
</reference>
<organism evidence="6 7">
    <name type="scientific">Porites lobata</name>
    <dbReference type="NCBI Taxonomy" id="104759"/>
    <lineage>
        <taxon>Eukaryota</taxon>
        <taxon>Metazoa</taxon>
        <taxon>Cnidaria</taxon>
        <taxon>Anthozoa</taxon>
        <taxon>Hexacorallia</taxon>
        <taxon>Scleractinia</taxon>
        <taxon>Fungiina</taxon>
        <taxon>Poritidae</taxon>
        <taxon>Porites</taxon>
    </lineage>
</organism>
<dbReference type="PROSITE" id="PS01186">
    <property type="entry name" value="EGF_2"/>
    <property type="match status" value="2"/>
</dbReference>
<evidence type="ECO:0000259" key="4">
    <source>
        <dbReference type="PROSITE" id="PS50026"/>
    </source>
</evidence>
<dbReference type="CDD" id="cd00054">
    <property type="entry name" value="EGF_CA"/>
    <property type="match status" value="2"/>
</dbReference>
<dbReference type="EMBL" id="CALNXK010000024">
    <property type="protein sequence ID" value="CAH3111508.1"/>
    <property type="molecule type" value="Genomic_DNA"/>
</dbReference>
<feature type="disulfide bond" evidence="3">
    <location>
        <begin position="96"/>
        <end position="113"/>
    </location>
</feature>
<feature type="disulfide bond" evidence="3">
    <location>
        <begin position="469"/>
        <end position="478"/>
    </location>
</feature>
<proteinExistence type="predicted"/>
<protein>
    <recommendedName>
        <fullName evidence="8">EGF-like domain-containing protein</fullName>
    </recommendedName>
</protein>
<evidence type="ECO:0008006" key="8">
    <source>
        <dbReference type="Google" id="ProtNLM"/>
    </source>
</evidence>
<dbReference type="PROSITE" id="PS50948">
    <property type="entry name" value="PAN"/>
    <property type="match status" value="1"/>
</dbReference>
<comment type="caution">
    <text evidence="6">The sequence shown here is derived from an EMBL/GenBank/DDBJ whole genome shotgun (WGS) entry which is preliminary data.</text>
</comment>
<keyword evidence="1" id="KW-0732">Signal</keyword>
<dbReference type="PANTHER" id="PTHR14949">
    <property type="entry name" value="EGF-LIKE-DOMAIN, MULTIPLE 7, 8"/>
    <property type="match status" value="1"/>
</dbReference>
<comment type="caution">
    <text evidence="3">Lacks conserved residue(s) required for the propagation of feature annotation.</text>
</comment>